<evidence type="ECO:0000313" key="8">
    <source>
        <dbReference type="Proteomes" id="UP000823851"/>
    </source>
</evidence>
<proteinExistence type="inferred from homology"/>
<feature type="binding site" evidence="5">
    <location>
        <position position="84"/>
    </location>
    <ligand>
        <name>Mg(2+)</name>
        <dbReference type="ChEBI" id="CHEBI:18420"/>
        <label>1</label>
        <note>catalytic</note>
    </ligand>
</feature>
<evidence type="ECO:0000256" key="5">
    <source>
        <dbReference type="PIRSR" id="PIRSR600760-2"/>
    </source>
</evidence>
<comment type="similarity">
    <text evidence="6">Belongs to the inositol monophosphatase superfamily.</text>
</comment>
<dbReference type="GO" id="GO:0008934">
    <property type="term" value="F:inositol monophosphate 1-phosphatase activity"/>
    <property type="evidence" value="ECO:0007669"/>
    <property type="project" value="InterPro"/>
</dbReference>
<keyword evidence="6" id="KW-0378">Hydrolase</keyword>
<dbReference type="GO" id="GO:0007165">
    <property type="term" value="P:signal transduction"/>
    <property type="evidence" value="ECO:0007669"/>
    <property type="project" value="TreeGrafter"/>
</dbReference>
<dbReference type="SUPFAM" id="SSF56655">
    <property type="entry name" value="Carbohydrate phosphatase"/>
    <property type="match status" value="1"/>
</dbReference>
<dbReference type="PANTHER" id="PTHR20854">
    <property type="entry name" value="INOSITOL MONOPHOSPHATASE"/>
    <property type="match status" value="1"/>
</dbReference>
<dbReference type="InterPro" id="IPR020550">
    <property type="entry name" value="Inositol_monophosphatase_CS"/>
</dbReference>
<evidence type="ECO:0000256" key="4">
    <source>
        <dbReference type="ARBA" id="ARBA00022842"/>
    </source>
</evidence>
<dbReference type="CDD" id="cd01639">
    <property type="entry name" value="IMPase"/>
    <property type="match status" value="1"/>
</dbReference>
<reference evidence="7" key="2">
    <citation type="submission" date="2021-04" db="EMBL/GenBank/DDBJ databases">
        <authorList>
            <person name="Gilroy R."/>
        </authorList>
    </citation>
    <scope>NUCLEOTIDE SEQUENCE</scope>
    <source>
        <strain evidence="7">ChiHjej8B7-25341</strain>
    </source>
</reference>
<dbReference type="GO" id="GO:0046854">
    <property type="term" value="P:phosphatidylinositol phosphate biosynthetic process"/>
    <property type="evidence" value="ECO:0007669"/>
    <property type="project" value="InterPro"/>
</dbReference>
<sequence>MQIELQKLFEIVREGGALFRDREGAAHIKVKGVSDYVTQVDFHVQELIRTRLQEEWPGVQFMGEEKDNSDIDFTKAVWILDPVDGTTNLIHDFRQSAVSLALYEGKKPVCGVVYQPFTQELFHAVSGAGREKGKNGTGAFLNGKPIHVSGAKTMGECLISIGTAPYEHEYADRNFDLFKRIFLDCQDIRRLGSAAIDLAYVACGRIDAFFEMNLKPWDFAAGSILVEEAGGTVTDFEGNSPDFWKKGSILGSNGTIGRLLVEKYMGGEPEGRGRNGRKR</sequence>
<protein>
    <recommendedName>
        <fullName evidence="6">Inositol-1-monophosphatase</fullName>
        <ecNumber evidence="6">3.1.3.25</ecNumber>
    </recommendedName>
</protein>
<evidence type="ECO:0000313" key="7">
    <source>
        <dbReference type="EMBL" id="HJD31749.1"/>
    </source>
</evidence>
<feature type="binding site" evidence="5">
    <location>
        <position position="81"/>
    </location>
    <ligand>
        <name>Mg(2+)</name>
        <dbReference type="ChEBI" id="CHEBI:18420"/>
        <label>1</label>
        <note>catalytic</note>
    </ligand>
</feature>
<evidence type="ECO:0000256" key="1">
    <source>
        <dbReference type="ARBA" id="ARBA00001033"/>
    </source>
</evidence>
<dbReference type="GO" id="GO:0046872">
    <property type="term" value="F:metal ion binding"/>
    <property type="evidence" value="ECO:0007669"/>
    <property type="project" value="UniProtKB-KW"/>
</dbReference>
<dbReference type="Gene3D" id="3.30.540.10">
    <property type="entry name" value="Fructose-1,6-Bisphosphatase, subunit A, domain 1"/>
    <property type="match status" value="1"/>
</dbReference>
<keyword evidence="3 5" id="KW-0479">Metal-binding</keyword>
<organism evidence="7 8">
    <name type="scientific">Candidatus Eisenbergiella stercorigallinarum</name>
    <dbReference type="NCBI Taxonomy" id="2838557"/>
    <lineage>
        <taxon>Bacteria</taxon>
        <taxon>Bacillati</taxon>
        <taxon>Bacillota</taxon>
        <taxon>Clostridia</taxon>
        <taxon>Lachnospirales</taxon>
        <taxon>Lachnospiraceae</taxon>
        <taxon>Eisenbergiella</taxon>
    </lineage>
</organism>
<dbReference type="Proteomes" id="UP000823851">
    <property type="component" value="Unassembled WGS sequence"/>
</dbReference>
<accession>A0A9D2R004</accession>
<dbReference type="PRINTS" id="PR00377">
    <property type="entry name" value="IMPHPHTASES"/>
</dbReference>
<reference evidence="7" key="1">
    <citation type="journal article" date="2021" name="PeerJ">
        <title>Extensive microbial diversity within the chicken gut microbiome revealed by metagenomics and culture.</title>
        <authorList>
            <person name="Gilroy R."/>
            <person name="Ravi A."/>
            <person name="Getino M."/>
            <person name="Pursley I."/>
            <person name="Horton D.L."/>
            <person name="Alikhan N.F."/>
            <person name="Baker D."/>
            <person name="Gharbi K."/>
            <person name="Hall N."/>
            <person name="Watson M."/>
            <person name="Adriaenssens E.M."/>
            <person name="Foster-Nyarko E."/>
            <person name="Jarju S."/>
            <person name="Secka A."/>
            <person name="Antonio M."/>
            <person name="Oren A."/>
            <person name="Chaudhuri R.R."/>
            <person name="La Ragione R."/>
            <person name="Hildebrand F."/>
            <person name="Pallen M.J."/>
        </authorList>
    </citation>
    <scope>NUCLEOTIDE SEQUENCE</scope>
    <source>
        <strain evidence="7">ChiHjej8B7-25341</strain>
    </source>
</reference>
<dbReference type="Gene3D" id="3.40.190.80">
    <property type="match status" value="1"/>
</dbReference>
<dbReference type="InterPro" id="IPR000760">
    <property type="entry name" value="Inositol_monophosphatase-like"/>
</dbReference>
<name>A0A9D2R004_9FIRM</name>
<feature type="binding site" evidence="5">
    <location>
        <position position="64"/>
    </location>
    <ligand>
        <name>Mg(2+)</name>
        <dbReference type="ChEBI" id="CHEBI:18420"/>
        <label>1</label>
        <note>catalytic</note>
    </ligand>
</feature>
<gene>
    <name evidence="7" type="ORF">H9912_07380</name>
</gene>
<dbReference type="EC" id="3.1.3.25" evidence="6"/>
<feature type="binding site" evidence="5">
    <location>
        <position position="218"/>
    </location>
    <ligand>
        <name>Mg(2+)</name>
        <dbReference type="ChEBI" id="CHEBI:18420"/>
        <label>1</label>
        <note>catalytic</note>
    </ligand>
</feature>
<keyword evidence="4 5" id="KW-0460">Magnesium</keyword>
<dbReference type="PANTHER" id="PTHR20854:SF4">
    <property type="entry name" value="INOSITOL-1-MONOPHOSPHATASE-RELATED"/>
    <property type="match status" value="1"/>
</dbReference>
<dbReference type="EMBL" id="DWUW01000207">
    <property type="protein sequence ID" value="HJD31749.1"/>
    <property type="molecule type" value="Genomic_DNA"/>
</dbReference>
<dbReference type="PROSITE" id="PS00630">
    <property type="entry name" value="IMP_2"/>
    <property type="match status" value="1"/>
</dbReference>
<evidence type="ECO:0000256" key="2">
    <source>
        <dbReference type="ARBA" id="ARBA00001946"/>
    </source>
</evidence>
<evidence type="ECO:0000256" key="6">
    <source>
        <dbReference type="RuleBase" id="RU364068"/>
    </source>
</evidence>
<dbReference type="AlphaFoldDB" id="A0A9D2R004"/>
<dbReference type="Pfam" id="PF00459">
    <property type="entry name" value="Inositol_P"/>
    <property type="match status" value="1"/>
</dbReference>
<comment type="cofactor">
    <cofactor evidence="2 5 6">
        <name>Mg(2+)</name>
        <dbReference type="ChEBI" id="CHEBI:18420"/>
    </cofactor>
</comment>
<dbReference type="GO" id="GO:0006020">
    <property type="term" value="P:inositol metabolic process"/>
    <property type="evidence" value="ECO:0007669"/>
    <property type="project" value="TreeGrafter"/>
</dbReference>
<comment type="catalytic activity">
    <reaction evidence="1 6">
        <text>a myo-inositol phosphate + H2O = myo-inositol + phosphate</text>
        <dbReference type="Rhea" id="RHEA:24056"/>
        <dbReference type="ChEBI" id="CHEBI:15377"/>
        <dbReference type="ChEBI" id="CHEBI:17268"/>
        <dbReference type="ChEBI" id="CHEBI:43474"/>
        <dbReference type="ChEBI" id="CHEBI:84139"/>
        <dbReference type="EC" id="3.1.3.25"/>
    </reaction>
</comment>
<evidence type="ECO:0000256" key="3">
    <source>
        <dbReference type="ARBA" id="ARBA00022723"/>
    </source>
</evidence>
<comment type="caution">
    <text evidence="7">The sequence shown here is derived from an EMBL/GenBank/DDBJ whole genome shotgun (WGS) entry which is preliminary data.</text>
</comment>
<dbReference type="InterPro" id="IPR033942">
    <property type="entry name" value="IMPase"/>
</dbReference>